<dbReference type="PANTHER" id="PTHR43611">
    <property type="entry name" value="ALPHA-D-GLUCOSE 1-PHOSPHATE PHOSPHATASE"/>
    <property type="match status" value="1"/>
</dbReference>
<dbReference type="AlphaFoldDB" id="A0A1A8THC9"/>
<dbReference type="Gene3D" id="3.40.50.1000">
    <property type="entry name" value="HAD superfamily/HAD-like"/>
    <property type="match status" value="1"/>
</dbReference>
<dbReference type="SFLD" id="SFLDG01129">
    <property type="entry name" value="C1.5:_HAD__Beta-PGM__Phosphata"/>
    <property type="match status" value="1"/>
</dbReference>
<protein>
    <submittedName>
        <fullName evidence="1">Alpha-D-glucose-1-phosphate phosphatase YihX</fullName>
        <ecNumber evidence="1">3.1.3.-</ecNumber>
    </submittedName>
</protein>
<dbReference type="Pfam" id="PF00702">
    <property type="entry name" value="Hydrolase"/>
    <property type="match status" value="1"/>
</dbReference>
<dbReference type="EMBL" id="FLOB01000004">
    <property type="protein sequence ID" value="SBS31745.1"/>
    <property type="molecule type" value="Genomic_DNA"/>
</dbReference>
<dbReference type="Gene3D" id="1.10.150.240">
    <property type="entry name" value="Putative phosphatase, domain 2"/>
    <property type="match status" value="1"/>
</dbReference>
<dbReference type="OrthoDB" id="9797415at2"/>
<dbReference type="STRING" id="1792290.MSP8886_02224"/>
<dbReference type="InterPro" id="IPR023198">
    <property type="entry name" value="PGP-like_dom2"/>
</dbReference>
<evidence type="ECO:0000313" key="1">
    <source>
        <dbReference type="EMBL" id="SBS31745.1"/>
    </source>
</evidence>
<keyword evidence="2" id="KW-1185">Reference proteome</keyword>
<dbReference type="GO" id="GO:0016787">
    <property type="term" value="F:hydrolase activity"/>
    <property type="evidence" value="ECO:0007669"/>
    <property type="project" value="UniProtKB-KW"/>
</dbReference>
<sequence>MQLGNIKNVVFDIGNVMVRWSPIEVVRLTFGNMEDMEQYAKDLFHSRIWVYLNKGLVTEAEAKHQYQASMGLSESECERLFYYVKHSQILLFGSVDLLKRVKAAGYGVYALTDNVVKTVEYLQSTYDFWSEFDGVVVSANIGVMKPQAEIYQLLLCQYDLTASETVFIDDMSYNVEGAEAVGMPAIQFKNAEQCELALKELGLSF</sequence>
<organism evidence="1 2">
    <name type="scientific">Marinomonas spartinae</name>
    <dbReference type="NCBI Taxonomy" id="1792290"/>
    <lineage>
        <taxon>Bacteria</taxon>
        <taxon>Pseudomonadati</taxon>
        <taxon>Pseudomonadota</taxon>
        <taxon>Gammaproteobacteria</taxon>
        <taxon>Oceanospirillales</taxon>
        <taxon>Oceanospirillaceae</taxon>
        <taxon>Marinomonas</taxon>
    </lineage>
</organism>
<dbReference type="SFLD" id="SFLDS00003">
    <property type="entry name" value="Haloacid_Dehalogenase"/>
    <property type="match status" value="1"/>
</dbReference>
<dbReference type="EC" id="3.1.3.-" evidence="1"/>
<evidence type="ECO:0000313" key="2">
    <source>
        <dbReference type="Proteomes" id="UP000092544"/>
    </source>
</evidence>
<dbReference type="InterPro" id="IPR023214">
    <property type="entry name" value="HAD_sf"/>
</dbReference>
<dbReference type="RefSeq" id="WP_067016359.1">
    <property type="nucleotide sequence ID" value="NZ_FLOB01000004.1"/>
</dbReference>
<keyword evidence="1" id="KW-0378">Hydrolase</keyword>
<dbReference type="SUPFAM" id="SSF56784">
    <property type="entry name" value="HAD-like"/>
    <property type="match status" value="1"/>
</dbReference>
<dbReference type="NCBIfam" id="TIGR01509">
    <property type="entry name" value="HAD-SF-IA-v3"/>
    <property type="match status" value="1"/>
</dbReference>
<gene>
    <name evidence="1" type="primary">yihX_2</name>
    <name evidence="1" type="ORF">MSP8886_02224</name>
</gene>
<dbReference type="Proteomes" id="UP000092544">
    <property type="component" value="Unassembled WGS sequence"/>
</dbReference>
<dbReference type="CDD" id="cd02603">
    <property type="entry name" value="HAD_sEH-N_like"/>
    <property type="match status" value="1"/>
</dbReference>
<proteinExistence type="predicted"/>
<dbReference type="PANTHER" id="PTHR43611:SF3">
    <property type="entry name" value="FLAVIN MONONUCLEOTIDE HYDROLASE 1, CHLOROPLATIC"/>
    <property type="match status" value="1"/>
</dbReference>
<dbReference type="InterPro" id="IPR006439">
    <property type="entry name" value="HAD-SF_hydro_IA"/>
</dbReference>
<name>A0A1A8THC9_9GAMM</name>
<accession>A0A1A8THC9</accession>
<reference evidence="1 2" key="1">
    <citation type="submission" date="2016-06" db="EMBL/GenBank/DDBJ databases">
        <authorList>
            <person name="Kjaerup R.B."/>
            <person name="Dalgaard T.S."/>
            <person name="Juul-Madsen H.R."/>
        </authorList>
    </citation>
    <scope>NUCLEOTIDE SEQUENCE [LARGE SCALE GENOMIC DNA]</scope>
    <source>
        <strain evidence="1 2">CECT 8886</strain>
    </source>
</reference>
<dbReference type="InterPro" id="IPR036412">
    <property type="entry name" value="HAD-like_sf"/>
</dbReference>